<keyword evidence="5 6" id="KW-0472">Membrane</keyword>
<keyword evidence="2" id="KW-0813">Transport</keyword>
<feature type="transmembrane region" description="Helical" evidence="6">
    <location>
        <begin position="89"/>
        <end position="110"/>
    </location>
</feature>
<feature type="transmembrane region" description="Helical" evidence="6">
    <location>
        <begin position="367"/>
        <end position="387"/>
    </location>
</feature>
<name>A0ABX5KHG5_9BURK</name>
<dbReference type="Proteomes" id="UP000245712">
    <property type="component" value="Unassembled WGS sequence"/>
</dbReference>
<evidence type="ECO:0000313" key="8">
    <source>
        <dbReference type="EMBL" id="PVX79891.1"/>
    </source>
</evidence>
<evidence type="ECO:0000259" key="7">
    <source>
        <dbReference type="PROSITE" id="PS50850"/>
    </source>
</evidence>
<keyword evidence="9" id="KW-1185">Reference proteome</keyword>
<dbReference type="PANTHER" id="PTHR42718">
    <property type="entry name" value="MAJOR FACILITATOR SUPERFAMILY MULTIDRUG TRANSPORTER MFSC"/>
    <property type="match status" value="1"/>
</dbReference>
<dbReference type="CDD" id="cd17321">
    <property type="entry name" value="MFS_MMR_MDR_like"/>
    <property type="match status" value="1"/>
</dbReference>
<dbReference type="Pfam" id="PF07690">
    <property type="entry name" value="MFS_1"/>
    <property type="match status" value="2"/>
</dbReference>
<evidence type="ECO:0000256" key="2">
    <source>
        <dbReference type="ARBA" id="ARBA00022448"/>
    </source>
</evidence>
<accession>A0ABX5KHG5</accession>
<feature type="transmembrane region" description="Helical" evidence="6">
    <location>
        <begin position="173"/>
        <end position="191"/>
    </location>
</feature>
<feature type="domain" description="Major facilitator superfamily (MFS) profile" evidence="7">
    <location>
        <begin position="19"/>
        <end position="481"/>
    </location>
</feature>
<comment type="caution">
    <text evidence="8">The sequence shown here is derived from an EMBL/GenBank/DDBJ whole genome shotgun (WGS) entry which is preliminary data.</text>
</comment>
<feature type="transmembrane region" description="Helical" evidence="6">
    <location>
        <begin position="239"/>
        <end position="257"/>
    </location>
</feature>
<evidence type="ECO:0000256" key="3">
    <source>
        <dbReference type="ARBA" id="ARBA00022692"/>
    </source>
</evidence>
<feature type="transmembrane region" description="Helical" evidence="6">
    <location>
        <begin position="312"/>
        <end position="330"/>
    </location>
</feature>
<evidence type="ECO:0000313" key="9">
    <source>
        <dbReference type="Proteomes" id="UP000245712"/>
    </source>
</evidence>
<proteinExistence type="predicted"/>
<dbReference type="RefSeq" id="WP_116612649.1">
    <property type="nucleotide sequence ID" value="NZ_QEOB01000012.1"/>
</dbReference>
<comment type="subcellular location">
    <subcellularLocation>
        <location evidence="1">Membrane</location>
        <topology evidence="1">Multi-pass membrane protein</topology>
    </subcellularLocation>
</comment>
<evidence type="ECO:0000256" key="1">
    <source>
        <dbReference type="ARBA" id="ARBA00004141"/>
    </source>
</evidence>
<feature type="transmembrane region" description="Helical" evidence="6">
    <location>
        <begin position="453"/>
        <end position="473"/>
    </location>
</feature>
<feature type="transmembrane region" description="Helical" evidence="6">
    <location>
        <begin position="145"/>
        <end position="167"/>
    </location>
</feature>
<feature type="transmembrane region" description="Helical" evidence="6">
    <location>
        <begin position="277"/>
        <end position="300"/>
    </location>
</feature>
<dbReference type="SUPFAM" id="SSF103473">
    <property type="entry name" value="MFS general substrate transporter"/>
    <property type="match status" value="1"/>
</dbReference>
<dbReference type="PANTHER" id="PTHR42718:SF9">
    <property type="entry name" value="MAJOR FACILITATOR SUPERFAMILY MULTIDRUG TRANSPORTER MFSC"/>
    <property type="match status" value="1"/>
</dbReference>
<dbReference type="InterPro" id="IPR020846">
    <property type="entry name" value="MFS_dom"/>
</dbReference>
<dbReference type="InterPro" id="IPR036259">
    <property type="entry name" value="MFS_trans_sf"/>
</dbReference>
<evidence type="ECO:0000256" key="5">
    <source>
        <dbReference type="ARBA" id="ARBA00023136"/>
    </source>
</evidence>
<feature type="transmembrane region" description="Helical" evidence="6">
    <location>
        <begin position="408"/>
        <end position="433"/>
    </location>
</feature>
<dbReference type="Gene3D" id="1.20.1250.20">
    <property type="entry name" value="MFS general substrate transporter like domains"/>
    <property type="match status" value="1"/>
</dbReference>
<sequence length="492" mass="50999">MAMPDTMFQPAAYEGHDRLIAGIVLAVVTFWLFAQTTLNVLPVMRTELRIDNGIGDIAVSITALFSGVFIVIAGGLADRFGRVRMTYAGLALSVIGSVLIAASPCGTAIFLIAGRIIQGISAACIMPATLALMKAYYTGAARQRALSFWSIGSWGGSGLCALLGGLVDATMGWRSIFWMSIIVATASAMLIRGTPESRGDARVATQSFDWTGLIALLIAMVAFNVVVGQGATLGWSSPVVLALAVAFAGALGVFIYAERRCAHPFVDFRFFENSIYLAATLSNFLLNGVAGALLVVLILVQEAYGLSSLQSGLLTTGYLLAILVAIRVGEKMQQRCGGPRRPMLLGCAMTAAGIALTTFTYVTATGYVMIAVMGFTLLGTGLGIYATPSTDAALSSVADARAGAASGIYKMASSLGTAFGIAISAAIFTALTAPGGLSPVRAVAAGQPDQLRFAAAVALWFNVAMVLLAALAIRIGVPKPHDIMEGPVTASP</sequence>
<reference evidence="8 9" key="1">
    <citation type="submission" date="2018-05" db="EMBL/GenBank/DDBJ databases">
        <title>Genomic Encyclopedia of Type Strains, Phase IV (KMG-V): Genome sequencing to study the core and pangenomes of soil and plant-associated prokaryotes.</title>
        <authorList>
            <person name="Whitman W."/>
        </authorList>
    </citation>
    <scope>NUCLEOTIDE SEQUENCE [LARGE SCALE GENOMIC DNA]</scope>
    <source>
        <strain evidence="8 9">SCZa-39</strain>
    </source>
</reference>
<gene>
    <name evidence="8" type="ORF">C7402_11278</name>
</gene>
<dbReference type="Gene3D" id="1.20.1720.10">
    <property type="entry name" value="Multidrug resistance protein D"/>
    <property type="match status" value="1"/>
</dbReference>
<evidence type="ECO:0000256" key="6">
    <source>
        <dbReference type="SAM" id="Phobius"/>
    </source>
</evidence>
<dbReference type="InterPro" id="IPR011701">
    <property type="entry name" value="MFS"/>
</dbReference>
<dbReference type="EMBL" id="QEOB01000012">
    <property type="protein sequence ID" value="PVX79891.1"/>
    <property type="molecule type" value="Genomic_DNA"/>
</dbReference>
<feature type="transmembrane region" description="Helical" evidence="6">
    <location>
        <begin position="20"/>
        <end position="37"/>
    </location>
</feature>
<protein>
    <submittedName>
        <fullName evidence="8">DHA2 family multidrug resistance protein-like MFS transporter</fullName>
    </submittedName>
</protein>
<organism evidence="8 9">
    <name type="scientific">Paraburkholderia unamae</name>
    <dbReference type="NCBI Taxonomy" id="219649"/>
    <lineage>
        <taxon>Bacteria</taxon>
        <taxon>Pseudomonadati</taxon>
        <taxon>Pseudomonadota</taxon>
        <taxon>Betaproteobacteria</taxon>
        <taxon>Burkholderiales</taxon>
        <taxon>Burkholderiaceae</taxon>
        <taxon>Paraburkholderia</taxon>
    </lineage>
</organism>
<evidence type="ECO:0000256" key="4">
    <source>
        <dbReference type="ARBA" id="ARBA00022989"/>
    </source>
</evidence>
<keyword evidence="3 6" id="KW-0812">Transmembrane</keyword>
<dbReference type="PROSITE" id="PS50850">
    <property type="entry name" value="MFS"/>
    <property type="match status" value="1"/>
</dbReference>
<feature type="transmembrane region" description="Helical" evidence="6">
    <location>
        <begin position="116"/>
        <end position="133"/>
    </location>
</feature>
<feature type="transmembrane region" description="Helical" evidence="6">
    <location>
        <begin position="57"/>
        <end position="77"/>
    </location>
</feature>
<keyword evidence="4 6" id="KW-1133">Transmembrane helix</keyword>
<feature type="transmembrane region" description="Helical" evidence="6">
    <location>
        <begin position="342"/>
        <end position="361"/>
    </location>
</feature>
<feature type="transmembrane region" description="Helical" evidence="6">
    <location>
        <begin position="212"/>
        <end position="233"/>
    </location>
</feature>